<reference evidence="4 5" key="1">
    <citation type="submission" date="2018-08" db="EMBL/GenBank/DDBJ databases">
        <title>Genomic Encyclopedia of Type Strains, Phase III (KMG-III): the genomes of soil and plant-associated and newly described type strains.</title>
        <authorList>
            <person name="Whitman W."/>
        </authorList>
    </citation>
    <scope>NUCLEOTIDE SEQUENCE [LARGE SCALE GENOMIC DNA]</scope>
    <source>
        <strain evidence="4 5">CGMCC 1.10966</strain>
    </source>
</reference>
<feature type="domain" description="HTH merR-type" evidence="3">
    <location>
        <begin position="21"/>
        <end position="91"/>
    </location>
</feature>
<dbReference type="PANTHER" id="PTHR30204:SF58">
    <property type="entry name" value="HTH-TYPE TRANSCRIPTIONAL REGULATOR YFMP"/>
    <property type="match status" value="1"/>
</dbReference>
<dbReference type="InterPro" id="IPR009061">
    <property type="entry name" value="DNA-bd_dom_put_sf"/>
</dbReference>
<dbReference type="EMBL" id="QTTN01000039">
    <property type="protein sequence ID" value="REE68022.1"/>
    <property type="molecule type" value="Genomic_DNA"/>
</dbReference>
<organism evidence="4 5">
    <name type="scientific">Paenibacillus taihuensis</name>
    <dbReference type="NCBI Taxonomy" id="1156355"/>
    <lineage>
        <taxon>Bacteria</taxon>
        <taxon>Bacillati</taxon>
        <taxon>Bacillota</taxon>
        <taxon>Bacilli</taxon>
        <taxon>Bacillales</taxon>
        <taxon>Paenibacillaceae</taxon>
        <taxon>Paenibacillus</taxon>
    </lineage>
</organism>
<dbReference type="PROSITE" id="PS50937">
    <property type="entry name" value="HTH_MERR_2"/>
    <property type="match status" value="1"/>
</dbReference>
<gene>
    <name evidence="4" type="ORF">A8990_13911</name>
</gene>
<dbReference type="GO" id="GO:0003677">
    <property type="term" value="F:DNA binding"/>
    <property type="evidence" value="ECO:0007669"/>
    <property type="project" value="UniProtKB-KW"/>
</dbReference>
<accession>A0A3D9R3W6</accession>
<dbReference type="GO" id="GO:0003700">
    <property type="term" value="F:DNA-binding transcription factor activity"/>
    <property type="evidence" value="ECO:0007669"/>
    <property type="project" value="InterPro"/>
</dbReference>
<feature type="coiled-coil region" evidence="2">
    <location>
        <begin position="129"/>
        <end position="156"/>
    </location>
</feature>
<name>A0A3D9R3W6_9BACL</name>
<dbReference type="Gene3D" id="1.10.1660.10">
    <property type="match status" value="1"/>
</dbReference>
<comment type="caution">
    <text evidence="4">The sequence shown here is derived from an EMBL/GenBank/DDBJ whole genome shotgun (WGS) entry which is preliminary data.</text>
</comment>
<dbReference type="Proteomes" id="UP000256304">
    <property type="component" value="Unassembled WGS sequence"/>
</dbReference>
<evidence type="ECO:0000256" key="1">
    <source>
        <dbReference type="ARBA" id="ARBA00023125"/>
    </source>
</evidence>
<dbReference type="SUPFAM" id="SSF46955">
    <property type="entry name" value="Putative DNA-binding domain"/>
    <property type="match status" value="1"/>
</dbReference>
<dbReference type="InterPro" id="IPR047057">
    <property type="entry name" value="MerR_fam"/>
</dbReference>
<keyword evidence="5" id="KW-1185">Reference proteome</keyword>
<dbReference type="AlphaFoldDB" id="A0A3D9R3W6"/>
<evidence type="ECO:0000313" key="5">
    <source>
        <dbReference type="Proteomes" id="UP000256304"/>
    </source>
</evidence>
<evidence type="ECO:0000313" key="4">
    <source>
        <dbReference type="EMBL" id="REE68022.1"/>
    </source>
</evidence>
<evidence type="ECO:0000259" key="3">
    <source>
        <dbReference type="PROSITE" id="PS50937"/>
    </source>
</evidence>
<proteinExistence type="predicted"/>
<dbReference type="PANTHER" id="PTHR30204">
    <property type="entry name" value="REDOX-CYCLING DRUG-SENSING TRANSCRIPTIONAL ACTIVATOR SOXR"/>
    <property type="match status" value="1"/>
</dbReference>
<evidence type="ECO:0000256" key="2">
    <source>
        <dbReference type="SAM" id="Coils"/>
    </source>
</evidence>
<keyword evidence="2" id="KW-0175">Coiled coil</keyword>
<dbReference type="Pfam" id="PF13411">
    <property type="entry name" value="MerR_1"/>
    <property type="match status" value="1"/>
</dbReference>
<dbReference type="SMART" id="SM00422">
    <property type="entry name" value="HTH_MERR"/>
    <property type="match status" value="1"/>
</dbReference>
<dbReference type="InterPro" id="IPR000551">
    <property type="entry name" value="MerR-type_HTH_dom"/>
</dbReference>
<keyword evidence="1 4" id="KW-0238">DNA-binding</keyword>
<sequence>MKSTTNNNRMIEGRVQQAVERFKIDDVAKASGLTKRTIRYYEELGLLPAPERTEGGTRLYTRMHIDRLKQLVDARDVLGFSLQELVDFVAIREEIVQHRDAYHLTEEAEQRRLKLMEVGQMLDKQLEMIDIKLEKIAGFRKEIEKLQVRVSNALNQQPTPPKEGE</sequence>
<protein>
    <submittedName>
        <fullName evidence="4">DNA-binding transcriptional MerR regulator</fullName>
    </submittedName>
</protein>